<reference evidence="6" key="2">
    <citation type="submission" date="2020-09" db="EMBL/GenBank/DDBJ databases">
        <authorList>
            <person name="Sun Q."/>
            <person name="Kim S."/>
        </authorList>
    </citation>
    <scope>NUCLEOTIDE SEQUENCE</scope>
    <source>
        <strain evidence="6">KCTC 32182</strain>
    </source>
</reference>
<dbReference type="PRINTS" id="PR00038">
    <property type="entry name" value="HTHLUXR"/>
</dbReference>
<dbReference type="GO" id="GO:0000160">
    <property type="term" value="P:phosphorelay signal transduction system"/>
    <property type="evidence" value="ECO:0007669"/>
    <property type="project" value="InterPro"/>
</dbReference>
<evidence type="ECO:0000259" key="5">
    <source>
        <dbReference type="PROSITE" id="PS50110"/>
    </source>
</evidence>
<dbReference type="Gene3D" id="1.10.10.10">
    <property type="entry name" value="Winged helix-like DNA-binding domain superfamily/Winged helix DNA-binding domain"/>
    <property type="match status" value="1"/>
</dbReference>
<dbReference type="Pfam" id="PF00196">
    <property type="entry name" value="GerE"/>
    <property type="match status" value="1"/>
</dbReference>
<dbReference type="PANTHER" id="PTHR43214">
    <property type="entry name" value="TWO-COMPONENT RESPONSE REGULATOR"/>
    <property type="match status" value="1"/>
</dbReference>
<dbReference type="EMBL" id="BMYX01000015">
    <property type="protein sequence ID" value="GGY20852.1"/>
    <property type="molecule type" value="Genomic_DNA"/>
</dbReference>
<keyword evidence="1 3" id="KW-0597">Phosphoprotein</keyword>
<dbReference type="InterPro" id="IPR036388">
    <property type="entry name" value="WH-like_DNA-bd_sf"/>
</dbReference>
<feature type="domain" description="HTH luxR-type" evidence="4">
    <location>
        <begin position="142"/>
        <end position="207"/>
    </location>
</feature>
<dbReference type="PROSITE" id="PS50043">
    <property type="entry name" value="HTH_LUXR_2"/>
    <property type="match status" value="1"/>
</dbReference>
<sequence length="211" mass="23050">MPIIKVITCDDHPLISTALKNALERDPEFHIVAQTDSGSKLMQILRKEPCHLLVLDFSMPGEMDGLALLSYVSRVYPDTRVAILTGTISSGMASQCLKNGALGLLRKSLDMDLIGTALKKVAQGRQYIDPGFQIEIRTADAAEAGLLKLSPRELTVIRLLVAGKSVTEIANQLNRSIKTISTQKQTAFEKLGIESEAELFRMAAERGTDLL</sequence>
<evidence type="ECO:0000259" key="4">
    <source>
        <dbReference type="PROSITE" id="PS50043"/>
    </source>
</evidence>
<dbReference type="InterPro" id="IPR058245">
    <property type="entry name" value="NreC/VraR/RcsB-like_REC"/>
</dbReference>
<dbReference type="SUPFAM" id="SSF46894">
    <property type="entry name" value="C-terminal effector domain of the bipartite response regulators"/>
    <property type="match status" value="1"/>
</dbReference>
<dbReference type="InterPro" id="IPR001789">
    <property type="entry name" value="Sig_transdc_resp-reg_receiver"/>
</dbReference>
<organism evidence="6 7">
    <name type="scientific">Paludibacterium paludis</name>
    <dbReference type="NCBI Taxonomy" id="1225769"/>
    <lineage>
        <taxon>Bacteria</taxon>
        <taxon>Pseudomonadati</taxon>
        <taxon>Pseudomonadota</taxon>
        <taxon>Betaproteobacteria</taxon>
        <taxon>Neisseriales</taxon>
        <taxon>Chromobacteriaceae</taxon>
        <taxon>Paludibacterium</taxon>
    </lineage>
</organism>
<dbReference type="Proteomes" id="UP000645257">
    <property type="component" value="Unassembled WGS sequence"/>
</dbReference>
<gene>
    <name evidence="6" type="ORF">GCM10011289_25620</name>
</gene>
<protein>
    <submittedName>
        <fullName evidence="6">DNA-binding response regulator</fullName>
    </submittedName>
</protein>
<dbReference type="PANTHER" id="PTHR43214:SF17">
    <property type="entry name" value="TRANSCRIPTIONAL REGULATORY PROTEIN RCSB"/>
    <property type="match status" value="1"/>
</dbReference>
<name>A0A918P561_9NEIS</name>
<dbReference type="SUPFAM" id="SSF52172">
    <property type="entry name" value="CheY-like"/>
    <property type="match status" value="1"/>
</dbReference>
<dbReference type="AlphaFoldDB" id="A0A918P561"/>
<evidence type="ECO:0000256" key="3">
    <source>
        <dbReference type="PROSITE-ProRule" id="PRU00169"/>
    </source>
</evidence>
<dbReference type="Pfam" id="PF00072">
    <property type="entry name" value="Response_reg"/>
    <property type="match status" value="1"/>
</dbReference>
<dbReference type="GO" id="GO:0006355">
    <property type="term" value="P:regulation of DNA-templated transcription"/>
    <property type="evidence" value="ECO:0007669"/>
    <property type="project" value="InterPro"/>
</dbReference>
<dbReference type="RefSeq" id="WP_189534929.1">
    <property type="nucleotide sequence ID" value="NZ_BMYX01000015.1"/>
</dbReference>
<dbReference type="GO" id="GO:0003677">
    <property type="term" value="F:DNA binding"/>
    <property type="evidence" value="ECO:0007669"/>
    <property type="project" value="UniProtKB-KW"/>
</dbReference>
<dbReference type="InterPro" id="IPR000792">
    <property type="entry name" value="Tscrpt_reg_LuxR_C"/>
</dbReference>
<evidence type="ECO:0000313" key="6">
    <source>
        <dbReference type="EMBL" id="GGY20852.1"/>
    </source>
</evidence>
<dbReference type="InterPro" id="IPR011006">
    <property type="entry name" value="CheY-like_superfamily"/>
</dbReference>
<feature type="modified residue" description="4-aspartylphosphate" evidence="3">
    <location>
        <position position="56"/>
    </location>
</feature>
<proteinExistence type="predicted"/>
<reference evidence="6" key="1">
    <citation type="journal article" date="2014" name="Int. J. Syst. Evol. Microbiol.">
        <title>Complete genome sequence of Corynebacterium casei LMG S-19264T (=DSM 44701T), isolated from a smear-ripened cheese.</title>
        <authorList>
            <consortium name="US DOE Joint Genome Institute (JGI-PGF)"/>
            <person name="Walter F."/>
            <person name="Albersmeier A."/>
            <person name="Kalinowski J."/>
            <person name="Ruckert C."/>
        </authorList>
    </citation>
    <scope>NUCLEOTIDE SEQUENCE</scope>
    <source>
        <strain evidence="6">KCTC 32182</strain>
    </source>
</reference>
<dbReference type="Gene3D" id="3.40.50.2300">
    <property type="match status" value="1"/>
</dbReference>
<accession>A0A918P561</accession>
<keyword evidence="2 6" id="KW-0238">DNA-binding</keyword>
<dbReference type="SMART" id="SM00421">
    <property type="entry name" value="HTH_LUXR"/>
    <property type="match status" value="1"/>
</dbReference>
<dbReference type="CDD" id="cd17535">
    <property type="entry name" value="REC_NarL-like"/>
    <property type="match status" value="1"/>
</dbReference>
<dbReference type="PROSITE" id="PS50110">
    <property type="entry name" value="RESPONSE_REGULATORY"/>
    <property type="match status" value="1"/>
</dbReference>
<dbReference type="InterPro" id="IPR016032">
    <property type="entry name" value="Sig_transdc_resp-reg_C-effctor"/>
</dbReference>
<dbReference type="InterPro" id="IPR039420">
    <property type="entry name" value="WalR-like"/>
</dbReference>
<evidence type="ECO:0000256" key="2">
    <source>
        <dbReference type="ARBA" id="ARBA00023125"/>
    </source>
</evidence>
<dbReference type="CDD" id="cd06170">
    <property type="entry name" value="LuxR_C_like"/>
    <property type="match status" value="1"/>
</dbReference>
<dbReference type="SMART" id="SM00448">
    <property type="entry name" value="REC"/>
    <property type="match status" value="1"/>
</dbReference>
<keyword evidence="7" id="KW-1185">Reference proteome</keyword>
<evidence type="ECO:0000313" key="7">
    <source>
        <dbReference type="Proteomes" id="UP000645257"/>
    </source>
</evidence>
<feature type="domain" description="Response regulatory" evidence="5">
    <location>
        <begin position="5"/>
        <end position="122"/>
    </location>
</feature>
<comment type="caution">
    <text evidence="6">The sequence shown here is derived from an EMBL/GenBank/DDBJ whole genome shotgun (WGS) entry which is preliminary data.</text>
</comment>
<evidence type="ECO:0000256" key="1">
    <source>
        <dbReference type="ARBA" id="ARBA00022553"/>
    </source>
</evidence>